<organism evidence="1 2">
    <name type="scientific">Paenibacillus mucilaginosus (strain KNP414)</name>
    <dbReference type="NCBI Taxonomy" id="1036673"/>
    <lineage>
        <taxon>Bacteria</taxon>
        <taxon>Bacillati</taxon>
        <taxon>Bacillota</taxon>
        <taxon>Bacilli</taxon>
        <taxon>Bacillales</taxon>
        <taxon>Paenibacillaceae</taxon>
        <taxon>Paenibacillus</taxon>
    </lineage>
</organism>
<sequence>MVIAQFVETCFNVLNKALTFKIHLIIIHQSAVNRNRT</sequence>
<protein>
    <submittedName>
        <fullName evidence="1">Uncharacterized protein</fullName>
    </submittedName>
</protein>
<dbReference type="EMBL" id="CP002869">
    <property type="protein sequence ID" value="AEI41612.1"/>
    <property type="molecule type" value="Genomic_DNA"/>
</dbReference>
<dbReference type="HOGENOM" id="CLU_3346734_0_0_9"/>
<dbReference type="Proteomes" id="UP000006620">
    <property type="component" value="Chromosome"/>
</dbReference>
<gene>
    <name evidence="1" type="ordered locus">KNP414_03054</name>
</gene>
<dbReference type="KEGG" id="pms:KNP414_03054"/>
<reference evidence="2" key="1">
    <citation type="submission" date="2011-06" db="EMBL/GenBank/DDBJ databases">
        <title>Complete genome sequence of Paenibacillus mucilaginosus KNP414.</title>
        <authorList>
            <person name="Wang J."/>
            <person name="Hu S."/>
            <person name="Hu X."/>
            <person name="Zhang B."/>
            <person name="Dong D."/>
            <person name="Zhang S."/>
            <person name="Zhao K."/>
            <person name="Wu D."/>
        </authorList>
    </citation>
    <scope>NUCLEOTIDE SEQUENCE [LARGE SCALE GENOMIC DNA]</scope>
    <source>
        <strain evidence="2">KNP414</strain>
    </source>
</reference>
<dbReference type="AlphaFoldDB" id="F8F8M4"/>
<name>F8F8M4_PAEMK</name>
<evidence type="ECO:0000313" key="2">
    <source>
        <dbReference type="Proteomes" id="UP000006620"/>
    </source>
</evidence>
<reference evidence="1 2" key="2">
    <citation type="journal article" date="2013" name="Genome Announc.">
        <title>Genome Sequence of Growth-Improving Paenibacillus mucilaginosus Strain KNP414.</title>
        <authorList>
            <person name="Lu J.J."/>
            <person name="Wang J.F."/>
            <person name="Hu X.F."/>
        </authorList>
    </citation>
    <scope>NUCLEOTIDE SEQUENCE [LARGE SCALE GENOMIC DNA]</scope>
    <source>
        <strain evidence="1 2">KNP414</strain>
    </source>
</reference>
<proteinExistence type="predicted"/>
<accession>F8F8M4</accession>
<evidence type="ECO:0000313" key="1">
    <source>
        <dbReference type="EMBL" id="AEI41612.1"/>
    </source>
</evidence>